<keyword evidence="4" id="KW-1003">Cell membrane</keyword>
<dbReference type="InterPro" id="IPR036259">
    <property type="entry name" value="MFS_trans_sf"/>
</dbReference>
<keyword evidence="3" id="KW-0813">Transport</keyword>
<dbReference type="GO" id="GO:0005886">
    <property type="term" value="C:plasma membrane"/>
    <property type="evidence" value="ECO:0007669"/>
    <property type="project" value="UniProtKB-SubCell"/>
</dbReference>
<feature type="transmembrane region" description="Helical" evidence="8">
    <location>
        <begin position="178"/>
        <end position="200"/>
    </location>
</feature>
<protein>
    <submittedName>
        <fullName evidence="10">MFS transporter, DHA1 family, bicyclomycin/chloramphenicol resistance protein</fullName>
    </submittedName>
</protein>
<dbReference type="Pfam" id="PF07690">
    <property type="entry name" value="MFS_1"/>
    <property type="match status" value="1"/>
</dbReference>
<feature type="transmembrane region" description="Helical" evidence="8">
    <location>
        <begin position="150"/>
        <end position="172"/>
    </location>
</feature>
<gene>
    <name evidence="10" type="ORF">SAMN05421818_13318</name>
</gene>
<feature type="transmembrane region" description="Helical" evidence="8">
    <location>
        <begin position="359"/>
        <end position="376"/>
    </location>
</feature>
<evidence type="ECO:0000256" key="2">
    <source>
        <dbReference type="ARBA" id="ARBA00006236"/>
    </source>
</evidence>
<evidence type="ECO:0000259" key="9">
    <source>
        <dbReference type="PROSITE" id="PS50850"/>
    </source>
</evidence>
<feature type="transmembrane region" description="Helical" evidence="8">
    <location>
        <begin position="117"/>
        <end position="138"/>
    </location>
</feature>
<feature type="transmembrane region" description="Helical" evidence="8">
    <location>
        <begin position="229"/>
        <end position="247"/>
    </location>
</feature>
<feature type="transmembrane region" description="Helical" evidence="8">
    <location>
        <begin position="321"/>
        <end position="347"/>
    </location>
</feature>
<sequence length="409" mass="45121">MVETHQGFFYNLLLNVQKLSIQEWILIFTLVSLTALGPLAIDMYLPAFPKIAKDLSTEINRVQISLSTFLGGLAIGQLFWGPISDKYGSKKPILISLSIFIASSIACIYVQDIKVMWGYRFLQAFGSSGGLVIARAIVNKRFDKDQTLKIFSILALIGGIAPIMAPILGNAILKFYDWQHVFTAMACFATLSILMTTFFLKEDINRQNATLKINLILDNYKRLFNHKIFITYTIIGSIAFSCLMLYISNSPVLIMEVGGLSSTQFSLIFMLNSCGLMIGSFLTSSVLRKHLQPSNIIKLGASIQAISAGILWLMIELNLSIYLQLIPLFFFVLPLGMLFPTSTTLALAPFKEESGTASALFGASQLAFTFLTSLLLNSLNDGSMNIVAISLMVCAMASLIINQTTYPKK</sequence>
<dbReference type="PANTHER" id="PTHR23502">
    <property type="entry name" value="MAJOR FACILITATOR SUPERFAMILY"/>
    <property type="match status" value="1"/>
</dbReference>
<reference evidence="11" key="1">
    <citation type="submission" date="2016-10" db="EMBL/GenBank/DDBJ databases">
        <authorList>
            <person name="Varghese N."/>
            <person name="Submissions S."/>
        </authorList>
    </citation>
    <scope>NUCLEOTIDE SEQUENCE [LARGE SCALE GENOMIC DNA]</scope>
    <source>
        <strain evidence="11">DSM 23313</strain>
    </source>
</reference>
<dbReference type="AlphaFoldDB" id="A0A1G8GVR8"/>
<feature type="transmembrane region" description="Helical" evidence="8">
    <location>
        <begin position="296"/>
        <end position="315"/>
    </location>
</feature>
<dbReference type="GO" id="GO:1990961">
    <property type="term" value="P:xenobiotic detoxification by transmembrane export across the plasma membrane"/>
    <property type="evidence" value="ECO:0007669"/>
    <property type="project" value="InterPro"/>
</dbReference>
<dbReference type="CDD" id="cd17320">
    <property type="entry name" value="MFS_MdfA_MDR_like"/>
    <property type="match status" value="1"/>
</dbReference>
<dbReference type="STRING" id="702745.SAMN05421818_13318"/>
<organism evidence="10 11">
    <name type="scientific">Myroides phaeus</name>
    <dbReference type="NCBI Taxonomy" id="702745"/>
    <lineage>
        <taxon>Bacteria</taxon>
        <taxon>Pseudomonadati</taxon>
        <taxon>Bacteroidota</taxon>
        <taxon>Flavobacteriia</taxon>
        <taxon>Flavobacteriales</taxon>
        <taxon>Flavobacteriaceae</taxon>
        <taxon>Myroides</taxon>
    </lineage>
</organism>
<dbReference type="GO" id="GO:0042910">
    <property type="term" value="F:xenobiotic transmembrane transporter activity"/>
    <property type="evidence" value="ECO:0007669"/>
    <property type="project" value="InterPro"/>
</dbReference>
<evidence type="ECO:0000256" key="6">
    <source>
        <dbReference type="ARBA" id="ARBA00022989"/>
    </source>
</evidence>
<evidence type="ECO:0000256" key="5">
    <source>
        <dbReference type="ARBA" id="ARBA00022692"/>
    </source>
</evidence>
<evidence type="ECO:0000256" key="3">
    <source>
        <dbReference type="ARBA" id="ARBA00022448"/>
    </source>
</evidence>
<evidence type="ECO:0000256" key="7">
    <source>
        <dbReference type="ARBA" id="ARBA00023136"/>
    </source>
</evidence>
<feature type="domain" description="Major facilitator superfamily (MFS) profile" evidence="9">
    <location>
        <begin position="26"/>
        <end position="406"/>
    </location>
</feature>
<evidence type="ECO:0000256" key="8">
    <source>
        <dbReference type="SAM" id="Phobius"/>
    </source>
</evidence>
<dbReference type="Gene3D" id="1.20.1720.10">
    <property type="entry name" value="Multidrug resistance protein D"/>
    <property type="match status" value="1"/>
</dbReference>
<dbReference type="InterPro" id="IPR011701">
    <property type="entry name" value="MFS"/>
</dbReference>
<evidence type="ECO:0000313" key="10">
    <source>
        <dbReference type="EMBL" id="SDH98485.1"/>
    </source>
</evidence>
<evidence type="ECO:0000313" key="11">
    <source>
        <dbReference type="Proteomes" id="UP000243588"/>
    </source>
</evidence>
<dbReference type="PROSITE" id="PS50850">
    <property type="entry name" value="MFS"/>
    <property type="match status" value="1"/>
</dbReference>
<keyword evidence="6 8" id="KW-1133">Transmembrane helix</keyword>
<accession>A0A1G8GVR8</accession>
<feature type="transmembrane region" description="Helical" evidence="8">
    <location>
        <begin position="267"/>
        <end position="287"/>
    </location>
</feature>
<feature type="transmembrane region" description="Helical" evidence="8">
    <location>
        <begin position="92"/>
        <end position="111"/>
    </location>
</feature>
<dbReference type="EMBL" id="FNDQ01000033">
    <property type="protein sequence ID" value="SDH98485.1"/>
    <property type="molecule type" value="Genomic_DNA"/>
</dbReference>
<evidence type="ECO:0000256" key="4">
    <source>
        <dbReference type="ARBA" id="ARBA00022475"/>
    </source>
</evidence>
<keyword evidence="11" id="KW-1185">Reference proteome</keyword>
<dbReference type="PANTHER" id="PTHR23502:SF132">
    <property type="entry name" value="POLYAMINE TRANSPORTER 2-RELATED"/>
    <property type="match status" value="1"/>
</dbReference>
<dbReference type="Proteomes" id="UP000243588">
    <property type="component" value="Unassembled WGS sequence"/>
</dbReference>
<dbReference type="NCBIfam" id="TIGR00710">
    <property type="entry name" value="efflux_Bcr_CflA"/>
    <property type="match status" value="1"/>
</dbReference>
<proteinExistence type="inferred from homology"/>
<dbReference type="InterPro" id="IPR004812">
    <property type="entry name" value="Efflux_drug-R_Bcr/CmlA"/>
</dbReference>
<name>A0A1G8GVR8_9FLAO</name>
<comment type="similarity">
    <text evidence="2">Belongs to the major facilitator superfamily. Bcr/CmlA family.</text>
</comment>
<keyword evidence="7 8" id="KW-0472">Membrane</keyword>
<dbReference type="InterPro" id="IPR020846">
    <property type="entry name" value="MFS_dom"/>
</dbReference>
<feature type="transmembrane region" description="Helical" evidence="8">
    <location>
        <begin position="382"/>
        <end position="401"/>
    </location>
</feature>
<feature type="transmembrane region" description="Helical" evidence="8">
    <location>
        <begin position="61"/>
        <end position="80"/>
    </location>
</feature>
<feature type="transmembrane region" description="Helical" evidence="8">
    <location>
        <begin position="21"/>
        <end position="41"/>
    </location>
</feature>
<comment type="subcellular location">
    <subcellularLocation>
        <location evidence="1">Cell membrane</location>
        <topology evidence="1">Multi-pass membrane protein</topology>
    </subcellularLocation>
</comment>
<evidence type="ECO:0000256" key="1">
    <source>
        <dbReference type="ARBA" id="ARBA00004651"/>
    </source>
</evidence>
<keyword evidence="5 8" id="KW-0812">Transmembrane</keyword>
<dbReference type="SUPFAM" id="SSF103473">
    <property type="entry name" value="MFS general substrate transporter"/>
    <property type="match status" value="1"/>
</dbReference>